<dbReference type="InterPro" id="IPR011990">
    <property type="entry name" value="TPR-like_helical_dom_sf"/>
</dbReference>
<dbReference type="AlphaFoldDB" id="A0A1Y1Y1D7"/>
<sequence>MLLEQGKGVDIHQSLIQQDMPTNPAMLDTMLDVFSKHGMHPQAVDILNSMLASNSTPSPERCSKFLQELCKTSDVQQVTRVLEAMENKNVALSNDTYLRIFKRCLADPTSLERNSEIYQKMARQGIKVEAQDVERMISQCSRLPTTGQTIELYGAIAAQKIPLSPEAQQTIAAVLSSSGRSTAEYRTLIINSSKKREFKQAIELFEEMVSKNVQPDQYIYTMAMNCYSHCGNGEKVLELWKIVRGLALPQKAKNISVSILLDSCGLNSSFDTLQRTWEALRASKFPLDENNFTSYIEALCKHGKYAEARRVFQEEIEEAGLQLSYKTCETVITQFKMSKHRHEFHKLFNYIQAKHPEYFALKL</sequence>
<organism evidence="2 3">
    <name type="scientific">Basidiobolus meristosporus CBS 931.73</name>
    <dbReference type="NCBI Taxonomy" id="1314790"/>
    <lineage>
        <taxon>Eukaryota</taxon>
        <taxon>Fungi</taxon>
        <taxon>Fungi incertae sedis</taxon>
        <taxon>Zoopagomycota</taxon>
        <taxon>Entomophthoromycotina</taxon>
        <taxon>Basidiobolomycetes</taxon>
        <taxon>Basidiobolales</taxon>
        <taxon>Basidiobolaceae</taxon>
        <taxon>Basidiobolus</taxon>
    </lineage>
</organism>
<evidence type="ECO:0000313" key="2">
    <source>
        <dbReference type="EMBL" id="ORX91444.1"/>
    </source>
</evidence>
<dbReference type="STRING" id="1314790.A0A1Y1Y1D7"/>
<dbReference type="EMBL" id="MCFE01000321">
    <property type="protein sequence ID" value="ORX91444.1"/>
    <property type="molecule type" value="Genomic_DNA"/>
</dbReference>
<protein>
    <recommendedName>
        <fullName evidence="4">Pentacotripeptide-repeat region of PRORP domain-containing protein</fullName>
    </recommendedName>
</protein>
<gene>
    <name evidence="2" type="ORF">K493DRAFT_317271</name>
</gene>
<evidence type="ECO:0000256" key="1">
    <source>
        <dbReference type="PROSITE-ProRule" id="PRU00708"/>
    </source>
</evidence>
<dbReference type="Proteomes" id="UP000193498">
    <property type="component" value="Unassembled WGS sequence"/>
</dbReference>
<evidence type="ECO:0000313" key="3">
    <source>
        <dbReference type="Proteomes" id="UP000193498"/>
    </source>
</evidence>
<keyword evidence="3" id="KW-1185">Reference proteome</keyword>
<dbReference type="PANTHER" id="PTHR47939:SF5">
    <property type="entry name" value="PENTACOTRIPEPTIDE-REPEAT REGION OF PRORP DOMAIN-CONTAINING PROTEIN"/>
    <property type="match status" value="1"/>
</dbReference>
<proteinExistence type="predicted"/>
<dbReference type="InterPro" id="IPR050667">
    <property type="entry name" value="PPR-containing_protein"/>
</dbReference>
<dbReference type="PANTHER" id="PTHR47939">
    <property type="entry name" value="MEMBRANE-ASSOCIATED SALT-INDUCIBLE PROTEIN-LIKE"/>
    <property type="match status" value="1"/>
</dbReference>
<dbReference type="Pfam" id="PF01535">
    <property type="entry name" value="PPR"/>
    <property type="match status" value="2"/>
</dbReference>
<evidence type="ECO:0008006" key="4">
    <source>
        <dbReference type="Google" id="ProtNLM"/>
    </source>
</evidence>
<dbReference type="NCBIfam" id="TIGR00756">
    <property type="entry name" value="PPR"/>
    <property type="match status" value="2"/>
</dbReference>
<reference evidence="2 3" key="1">
    <citation type="submission" date="2016-07" db="EMBL/GenBank/DDBJ databases">
        <title>Pervasive Adenine N6-methylation of Active Genes in Fungi.</title>
        <authorList>
            <consortium name="DOE Joint Genome Institute"/>
            <person name="Mondo S.J."/>
            <person name="Dannebaum R.O."/>
            <person name="Kuo R.C."/>
            <person name="Labutti K."/>
            <person name="Haridas S."/>
            <person name="Kuo A."/>
            <person name="Salamov A."/>
            <person name="Ahrendt S.R."/>
            <person name="Lipzen A."/>
            <person name="Sullivan W."/>
            <person name="Andreopoulos W.B."/>
            <person name="Clum A."/>
            <person name="Lindquist E."/>
            <person name="Daum C."/>
            <person name="Ramamoorthy G.K."/>
            <person name="Gryganskyi A."/>
            <person name="Culley D."/>
            <person name="Magnuson J.K."/>
            <person name="James T.Y."/>
            <person name="O'Malley M.A."/>
            <person name="Stajich J.E."/>
            <person name="Spatafora J.W."/>
            <person name="Visel A."/>
            <person name="Grigoriev I.V."/>
        </authorList>
    </citation>
    <scope>NUCLEOTIDE SEQUENCE [LARGE SCALE GENOMIC DNA]</scope>
    <source>
        <strain evidence="2 3">CBS 931.73</strain>
    </source>
</reference>
<dbReference type="PROSITE" id="PS51375">
    <property type="entry name" value="PPR"/>
    <property type="match status" value="3"/>
</dbReference>
<dbReference type="SUPFAM" id="SSF48452">
    <property type="entry name" value="TPR-like"/>
    <property type="match status" value="1"/>
</dbReference>
<dbReference type="InterPro" id="IPR002885">
    <property type="entry name" value="PPR_rpt"/>
</dbReference>
<name>A0A1Y1Y1D7_9FUNG</name>
<dbReference type="InParanoid" id="A0A1Y1Y1D7"/>
<feature type="repeat" description="PPR" evidence="1">
    <location>
        <begin position="181"/>
        <end position="215"/>
    </location>
</feature>
<dbReference type="Pfam" id="PF13041">
    <property type="entry name" value="PPR_2"/>
    <property type="match status" value="1"/>
</dbReference>
<feature type="repeat" description="PPR" evidence="1">
    <location>
        <begin position="23"/>
        <end position="57"/>
    </location>
</feature>
<dbReference type="Gene3D" id="1.25.40.10">
    <property type="entry name" value="Tetratricopeptide repeat domain"/>
    <property type="match status" value="2"/>
</dbReference>
<accession>A0A1Y1Y1D7</accession>
<dbReference type="OrthoDB" id="185373at2759"/>
<feature type="repeat" description="PPR" evidence="1">
    <location>
        <begin position="288"/>
        <end position="323"/>
    </location>
</feature>
<comment type="caution">
    <text evidence="2">The sequence shown here is derived from an EMBL/GenBank/DDBJ whole genome shotgun (WGS) entry which is preliminary data.</text>
</comment>